<gene>
    <name evidence="2" type="ORF">GE061_019704</name>
</gene>
<sequence length="370" mass="41846">MSLLGTVGAAIKFGLGLHHLQVAGEYLYYYLPSVPGRSIQFTRSYQTIMKTLETIGTHSGTFHCDEVLGCAMLKLLFPNAKIVRSRDDAVLDKCDIVIDVGGVYDVEKYRFDHHQRGFEETASSLLPGKPWKIKLSSAGLVYCHFGKDILRCVVNIEDDKNLDKVFDKVYESFVQEIDGIDNGIPMCCETMKYSISTNLSSRVAQLNKGWNQKEFDETKAFEQAMSMVCDEFKERVRYYAEDWLPARCIVQSAIEKRFETDTSGEIIEFSQFCPWKAHYFDLEAEMDLKPTVKYAIFDGGDSWRVQAVPLDEKSFILRIPLLKEWQGLREAQIKDVDGAIFVHGTGFIGGNKTRDGALLMARKSLAAGTQ</sequence>
<dbReference type="Proteomes" id="UP000466442">
    <property type="component" value="Linkage Group LG9"/>
</dbReference>
<dbReference type="Pfam" id="PF03690">
    <property type="entry name" value="MYG1_exonuc"/>
    <property type="match status" value="1"/>
</dbReference>
<evidence type="ECO:0000313" key="3">
    <source>
        <dbReference type="Proteomes" id="UP000466442"/>
    </source>
</evidence>
<comment type="caution">
    <text evidence="2">The sequence shown here is derived from an EMBL/GenBank/DDBJ whole genome shotgun (WGS) entry which is preliminary data.</text>
</comment>
<reference evidence="2" key="1">
    <citation type="journal article" date="2021" name="Mol. Ecol. Resour.">
        <title>Apolygus lucorum genome provides insights into omnivorousness and mesophyll feeding.</title>
        <authorList>
            <person name="Liu Y."/>
            <person name="Liu H."/>
            <person name="Wang H."/>
            <person name="Huang T."/>
            <person name="Liu B."/>
            <person name="Yang B."/>
            <person name="Yin L."/>
            <person name="Li B."/>
            <person name="Zhang Y."/>
            <person name="Zhang S."/>
            <person name="Jiang F."/>
            <person name="Zhang X."/>
            <person name="Ren Y."/>
            <person name="Wang B."/>
            <person name="Wang S."/>
            <person name="Lu Y."/>
            <person name="Wu K."/>
            <person name="Fan W."/>
            <person name="Wang G."/>
        </authorList>
    </citation>
    <scope>NUCLEOTIDE SEQUENCE</scope>
    <source>
        <strain evidence="2">12Hb</strain>
    </source>
</reference>
<proteinExistence type="inferred from homology"/>
<dbReference type="PANTHER" id="PTHR11215">
    <property type="entry name" value="METAL DEPENDENT HYDROLASE - RELATED"/>
    <property type="match status" value="1"/>
</dbReference>
<evidence type="ECO:0000256" key="1">
    <source>
        <dbReference type="ARBA" id="ARBA00010105"/>
    </source>
</evidence>
<protein>
    <submittedName>
        <fullName evidence="2">Uncharacterized protein</fullName>
    </submittedName>
</protein>
<dbReference type="OrthoDB" id="10265310at2759"/>
<dbReference type="PANTHER" id="PTHR11215:SF1">
    <property type="entry name" value="MYG1 EXONUCLEASE"/>
    <property type="match status" value="1"/>
</dbReference>
<name>A0A8S9XB48_APOLU</name>
<dbReference type="AlphaFoldDB" id="A0A8S9XB48"/>
<dbReference type="EMBL" id="WIXP02000009">
    <property type="protein sequence ID" value="KAF6205531.1"/>
    <property type="molecule type" value="Genomic_DNA"/>
</dbReference>
<keyword evidence="3" id="KW-1185">Reference proteome</keyword>
<comment type="similarity">
    <text evidence="1">Belongs to the MYG1 family.</text>
</comment>
<dbReference type="InterPro" id="IPR003226">
    <property type="entry name" value="MYG1_exonuclease"/>
</dbReference>
<dbReference type="GO" id="GO:0005634">
    <property type="term" value="C:nucleus"/>
    <property type="evidence" value="ECO:0007669"/>
    <property type="project" value="TreeGrafter"/>
</dbReference>
<dbReference type="GO" id="GO:0005737">
    <property type="term" value="C:cytoplasm"/>
    <property type="evidence" value="ECO:0007669"/>
    <property type="project" value="TreeGrafter"/>
</dbReference>
<accession>A0A8S9XB48</accession>
<organism evidence="2 3">
    <name type="scientific">Apolygus lucorum</name>
    <name type="common">Small green plant bug</name>
    <name type="synonym">Lygocoris lucorum</name>
    <dbReference type="NCBI Taxonomy" id="248454"/>
    <lineage>
        <taxon>Eukaryota</taxon>
        <taxon>Metazoa</taxon>
        <taxon>Ecdysozoa</taxon>
        <taxon>Arthropoda</taxon>
        <taxon>Hexapoda</taxon>
        <taxon>Insecta</taxon>
        <taxon>Pterygota</taxon>
        <taxon>Neoptera</taxon>
        <taxon>Paraneoptera</taxon>
        <taxon>Hemiptera</taxon>
        <taxon>Heteroptera</taxon>
        <taxon>Panheteroptera</taxon>
        <taxon>Cimicomorpha</taxon>
        <taxon>Miridae</taxon>
        <taxon>Mirini</taxon>
        <taxon>Apolygus</taxon>
    </lineage>
</organism>
<evidence type="ECO:0000313" key="2">
    <source>
        <dbReference type="EMBL" id="KAF6205531.1"/>
    </source>
</evidence>